<gene>
    <name evidence="1" type="ORF">HDU87_007463</name>
</gene>
<organism evidence="1 2">
    <name type="scientific">Geranomyces variabilis</name>
    <dbReference type="NCBI Taxonomy" id="109894"/>
    <lineage>
        <taxon>Eukaryota</taxon>
        <taxon>Fungi</taxon>
        <taxon>Fungi incertae sedis</taxon>
        <taxon>Chytridiomycota</taxon>
        <taxon>Chytridiomycota incertae sedis</taxon>
        <taxon>Chytridiomycetes</taxon>
        <taxon>Spizellomycetales</taxon>
        <taxon>Powellomycetaceae</taxon>
        <taxon>Geranomyces</taxon>
    </lineage>
</organism>
<dbReference type="EMBL" id="JADGJQ010000007">
    <property type="protein sequence ID" value="KAJ3183041.1"/>
    <property type="molecule type" value="Genomic_DNA"/>
</dbReference>
<comment type="caution">
    <text evidence="1">The sequence shown here is derived from an EMBL/GenBank/DDBJ whole genome shotgun (WGS) entry which is preliminary data.</text>
</comment>
<name>A0AAD5TPI1_9FUNG</name>
<sequence>MTRTRFYGLRHLAEVWAQTYVADPAWAWRTANSKTVLASISHLLLLDLLGAKYANKPDGTGTQVIQIKDKQATTQAQREDLVAAQNLLASQGLLSASVTAQMKGAADGGHLLQALDSVNGVQDDHIPACHSSSVDISTVCCTLYGAPYQLKQHYVAAPPGLLPQGGFCILHISGVRE</sequence>
<dbReference type="Gene3D" id="3.40.630.10">
    <property type="entry name" value="Zn peptidases"/>
    <property type="match status" value="1"/>
</dbReference>
<protein>
    <submittedName>
        <fullName evidence="1">Uncharacterized protein</fullName>
    </submittedName>
</protein>
<dbReference type="AlphaFoldDB" id="A0AAD5TPI1"/>
<dbReference type="Proteomes" id="UP001212152">
    <property type="component" value="Unassembled WGS sequence"/>
</dbReference>
<evidence type="ECO:0000313" key="1">
    <source>
        <dbReference type="EMBL" id="KAJ3183041.1"/>
    </source>
</evidence>
<evidence type="ECO:0000313" key="2">
    <source>
        <dbReference type="Proteomes" id="UP001212152"/>
    </source>
</evidence>
<proteinExistence type="predicted"/>
<reference evidence="1" key="1">
    <citation type="submission" date="2020-05" db="EMBL/GenBank/DDBJ databases">
        <title>Phylogenomic resolution of chytrid fungi.</title>
        <authorList>
            <person name="Stajich J.E."/>
            <person name="Amses K."/>
            <person name="Simmons R."/>
            <person name="Seto K."/>
            <person name="Myers J."/>
            <person name="Bonds A."/>
            <person name="Quandt C.A."/>
            <person name="Barry K."/>
            <person name="Liu P."/>
            <person name="Grigoriev I."/>
            <person name="Longcore J.E."/>
            <person name="James T.Y."/>
        </authorList>
    </citation>
    <scope>NUCLEOTIDE SEQUENCE</scope>
    <source>
        <strain evidence="1">JEL0379</strain>
    </source>
</reference>
<accession>A0AAD5TPI1</accession>
<keyword evidence="2" id="KW-1185">Reference proteome</keyword>